<dbReference type="EMBL" id="JBBXJM010000007">
    <property type="protein sequence ID" value="KAL1404829.1"/>
    <property type="molecule type" value="Genomic_DNA"/>
</dbReference>
<reference evidence="1 2" key="1">
    <citation type="submission" date="2023-08" db="EMBL/GenBank/DDBJ databases">
        <title>Annotated Genome Sequence of Vanrija albida AlHP1.</title>
        <authorList>
            <person name="Herzog R."/>
        </authorList>
    </citation>
    <scope>NUCLEOTIDE SEQUENCE [LARGE SCALE GENOMIC DNA]</scope>
    <source>
        <strain evidence="1 2">AlHP1</strain>
    </source>
</reference>
<dbReference type="Proteomes" id="UP001565368">
    <property type="component" value="Unassembled WGS sequence"/>
</dbReference>
<name>A0ABR3PQU0_9TREE</name>
<proteinExistence type="predicted"/>
<dbReference type="SUPFAM" id="SSF51322">
    <property type="entry name" value="Cyanovirin-N"/>
    <property type="match status" value="1"/>
</dbReference>
<dbReference type="RefSeq" id="XP_069204773.1">
    <property type="nucleotide sequence ID" value="XM_069356836.1"/>
</dbReference>
<evidence type="ECO:0000313" key="1">
    <source>
        <dbReference type="EMBL" id="KAL1404829.1"/>
    </source>
</evidence>
<sequence length="230" mass="24543">MDEDTRLIELTSSLCRLRLTILTIAMRIHLAVVLIPLAAAHLPDPANLTNAEALRRGVPLPRPRAIPPRCIDDGCDPRAEWERQRLARQGPGPSNTVIPNPNAPTLFAASCLLPSIQLTTPPDQSNHVLSATCNNQLSAPLAASINLGACLSFDRVTLSMQCPGRSNPAVSFPFAGNAVFCFLFVNTAIIQLSCYFSQGAPAGPPRGPQSIVNLNNCVGNFNGQLACVKT</sequence>
<keyword evidence="2" id="KW-1185">Reference proteome</keyword>
<comment type="caution">
    <text evidence="1">The sequence shown here is derived from an EMBL/GenBank/DDBJ whole genome shotgun (WGS) entry which is preliminary data.</text>
</comment>
<accession>A0ABR3PQU0</accession>
<dbReference type="GeneID" id="95989482"/>
<gene>
    <name evidence="1" type="ORF">Q8F55_008439</name>
</gene>
<evidence type="ECO:0008006" key="3">
    <source>
        <dbReference type="Google" id="ProtNLM"/>
    </source>
</evidence>
<organism evidence="1 2">
    <name type="scientific">Vanrija albida</name>
    <dbReference type="NCBI Taxonomy" id="181172"/>
    <lineage>
        <taxon>Eukaryota</taxon>
        <taxon>Fungi</taxon>
        <taxon>Dikarya</taxon>
        <taxon>Basidiomycota</taxon>
        <taxon>Agaricomycotina</taxon>
        <taxon>Tremellomycetes</taxon>
        <taxon>Trichosporonales</taxon>
        <taxon>Trichosporonaceae</taxon>
        <taxon>Vanrija</taxon>
    </lineage>
</organism>
<dbReference type="InterPro" id="IPR036673">
    <property type="entry name" value="Cyanovirin-N_sf"/>
</dbReference>
<dbReference type="Gene3D" id="2.30.60.10">
    <property type="entry name" value="Cyanovirin-N"/>
    <property type="match status" value="1"/>
</dbReference>
<protein>
    <recommendedName>
        <fullName evidence="3">Cyanovirin-N domain-containing protein</fullName>
    </recommendedName>
</protein>
<evidence type="ECO:0000313" key="2">
    <source>
        <dbReference type="Proteomes" id="UP001565368"/>
    </source>
</evidence>